<accession>A0A2K5C4E7</accession>
<dbReference type="Pfam" id="PF00587">
    <property type="entry name" value="tRNA-synt_2b"/>
    <property type="match status" value="1"/>
</dbReference>
<reference evidence="16" key="1">
    <citation type="submission" date="2025-08" db="UniProtKB">
        <authorList>
            <consortium name="Ensembl"/>
        </authorList>
    </citation>
    <scope>IDENTIFICATION</scope>
</reference>
<dbReference type="GO" id="GO:0006435">
    <property type="term" value="P:threonyl-tRNA aminoacylation"/>
    <property type="evidence" value="ECO:0007669"/>
    <property type="project" value="InterPro"/>
</dbReference>
<evidence type="ECO:0000256" key="2">
    <source>
        <dbReference type="ARBA" id="ARBA00013163"/>
    </source>
</evidence>
<evidence type="ECO:0000259" key="15">
    <source>
        <dbReference type="PROSITE" id="PS51880"/>
    </source>
</evidence>
<comment type="similarity">
    <text evidence="1">Belongs to the class-II aminoacyl-tRNA synthetase family.</text>
</comment>
<dbReference type="PRINTS" id="PR01047">
    <property type="entry name" value="TRNASYNTHTHR"/>
</dbReference>
<dbReference type="GeneTree" id="ENSGT00940000161600"/>
<dbReference type="InterPro" id="IPR036621">
    <property type="entry name" value="Anticodon-bd_dom_sf"/>
</dbReference>
<name>A0A2K5C4E7_AOTNA</name>
<dbReference type="GO" id="GO:0005524">
    <property type="term" value="F:ATP binding"/>
    <property type="evidence" value="ECO:0007669"/>
    <property type="project" value="UniProtKB-KW"/>
</dbReference>
<dbReference type="Gene3D" id="3.30.980.10">
    <property type="entry name" value="Threonyl-trna Synthetase, Chain A, domain 2"/>
    <property type="match status" value="1"/>
</dbReference>
<comment type="function">
    <text evidence="10">Catalyzes the attachment of threonine to tRNA(Thr) in a two-step reaction: threonine is first activated by ATP to form Thr-AMP and then transferred to the acceptor end of tRNA(Thr). Also edits incorrectly charged tRNA(Thr) via its editing domain.</text>
</comment>
<evidence type="ECO:0000256" key="12">
    <source>
        <dbReference type="ARBA" id="ARBA00082739"/>
    </source>
</evidence>
<keyword evidence="5" id="KW-0067">ATP-binding</keyword>
<dbReference type="InterPro" id="IPR012676">
    <property type="entry name" value="TGS-like"/>
</dbReference>
<dbReference type="Gene3D" id="3.40.50.800">
    <property type="entry name" value="Anticodon-binding domain"/>
    <property type="match status" value="1"/>
</dbReference>
<dbReference type="PROSITE" id="PS50862">
    <property type="entry name" value="AA_TRNA_LIGASE_II"/>
    <property type="match status" value="1"/>
</dbReference>
<dbReference type="InterPro" id="IPR002320">
    <property type="entry name" value="Thr-tRNA-ligase_IIa"/>
</dbReference>
<dbReference type="CDD" id="cd00771">
    <property type="entry name" value="ThrRS_core"/>
    <property type="match status" value="1"/>
</dbReference>
<dbReference type="FunFam" id="3.30.980.10:FF:000005">
    <property type="entry name" value="Threonyl-tRNA synthetase, mitochondrial"/>
    <property type="match status" value="1"/>
</dbReference>
<dbReference type="AlphaFoldDB" id="A0A2K5C4E7"/>
<dbReference type="PROSITE" id="PS51880">
    <property type="entry name" value="TGS"/>
    <property type="match status" value="1"/>
</dbReference>
<dbReference type="CDD" id="cd00860">
    <property type="entry name" value="ThrRS_anticodon"/>
    <property type="match status" value="1"/>
</dbReference>
<dbReference type="InterPro" id="IPR012947">
    <property type="entry name" value="tRNA_SAD"/>
</dbReference>
<evidence type="ECO:0000256" key="3">
    <source>
        <dbReference type="ARBA" id="ARBA00022598"/>
    </source>
</evidence>
<dbReference type="InterPro" id="IPR045864">
    <property type="entry name" value="aa-tRNA-synth_II/BPL/LPL"/>
</dbReference>
<evidence type="ECO:0000256" key="8">
    <source>
        <dbReference type="ARBA" id="ARBA00031900"/>
    </source>
</evidence>
<dbReference type="InterPro" id="IPR002314">
    <property type="entry name" value="aa-tRNA-synt_IIb"/>
</dbReference>
<keyword evidence="7" id="KW-0030">Aminoacyl-tRNA synthetase</keyword>
<keyword evidence="17" id="KW-1185">Reference proteome</keyword>
<dbReference type="GO" id="GO:0004829">
    <property type="term" value="F:threonine-tRNA ligase activity"/>
    <property type="evidence" value="ECO:0007669"/>
    <property type="project" value="UniProtKB-EC"/>
</dbReference>
<evidence type="ECO:0000256" key="5">
    <source>
        <dbReference type="ARBA" id="ARBA00022840"/>
    </source>
</evidence>
<evidence type="ECO:0000313" key="16">
    <source>
        <dbReference type="Ensembl" id="ENSANAP00000003569.1"/>
    </source>
</evidence>
<dbReference type="FunFam" id="3.30.930.10:FF:000105">
    <property type="entry name" value="Threonyl-tRNA synthetase 2, mitochondrial"/>
    <property type="match status" value="1"/>
</dbReference>
<evidence type="ECO:0000256" key="4">
    <source>
        <dbReference type="ARBA" id="ARBA00022741"/>
    </source>
</evidence>
<dbReference type="Proteomes" id="UP000233020">
    <property type="component" value="Unplaced"/>
</dbReference>
<evidence type="ECO:0000259" key="14">
    <source>
        <dbReference type="PROSITE" id="PS50862"/>
    </source>
</evidence>
<comment type="catalytic activity">
    <reaction evidence="9">
        <text>tRNA(Thr) + L-threonine + ATP = L-threonyl-tRNA(Thr) + AMP + diphosphate + H(+)</text>
        <dbReference type="Rhea" id="RHEA:24624"/>
        <dbReference type="Rhea" id="RHEA-COMP:9670"/>
        <dbReference type="Rhea" id="RHEA-COMP:9704"/>
        <dbReference type="ChEBI" id="CHEBI:15378"/>
        <dbReference type="ChEBI" id="CHEBI:30616"/>
        <dbReference type="ChEBI" id="CHEBI:33019"/>
        <dbReference type="ChEBI" id="CHEBI:57926"/>
        <dbReference type="ChEBI" id="CHEBI:78442"/>
        <dbReference type="ChEBI" id="CHEBI:78534"/>
        <dbReference type="ChEBI" id="CHEBI:456215"/>
        <dbReference type="EC" id="6.1.1.3"/>
    </reaction>
</comment>
<dbReference type="SMART" id="SM00863">
    <property type="entry name" value="tRNA_SAD"/>
    <property type="match status" value="1"/>
</dbReference>
<dbReference type="Pfam" id="PF07973">
    <property type="entry name" value="tRNA_SAD"/>
    <property type="match status" value="1"/>
</dbReference>
<dbReference type="InterPro" id="IPR047246">
    <property type="entry name" value="ThrRS_anticodon"/>
</dbReference>
<keyword evidence="3" id="KW-0436">Ligase</keyword>
<dbReference type="SUPFAM" id="SSF55681">
    <property type="entry name" value="Class II aaRS and biotin synthetases"/>
    <property type="match status" value="1"/>
</dbReference>
<dbReference type="InterPro" id="IPR033728">
    <property type="entry name" value="ThrRS_core"/>
</dbReference>
<evidence type="ECO:0000256" key="9">
    <source>
        <dbReference type="ARBA" id="ARBA00049515"/>
    </source>
</evidence>
<dbReference type="EC" id="6.1.1.3" evidence="2"/>
<feature type="domain" description="Aminoacyl-transfer RNA synthetases class-II family profile" evidence="14">
    <location>
        <begin position="264"/>
        <end position="526"/>
    </location>
</feature>
<protein>
    <recommendedName>
        <fullName evidence="11">Threonine--tRNA ligase, mitochondrial</fullName>
        <ecNumber evidence="2">6.1.1.3</ecNumber>
    </recommendedName>
    <alternativeName>
        <fullName evidence="8">Threonyl-tRNA synthetase</fullName>
    </alternativeName>
    <alternativeName>
        <fullName evidence="12">Threonyl-tRNA synthetase-like 1</fullName>
    </alternativeName>
</protein>
<dbReference type="Ensembl" id="ENSANAT00000021223.1">
    <property type="protein sequence ID" value="ENSANAP00000003569.1"/>
    <property type="gene ID" value="ENSANAG00000019620.1"/>
</dbReference>
<gene>
    <name evidence="16" type="primary">TARS2</name>
</gene>
<organism evidence="16 17">
    <name type="scientific">Aotus nancymaae</name>
    <name type="common">Ma's night monkey</name>
    <dbReference type="NCBI Taxonomy" id="37293"/>
    <lineage>
        <taxon>Eukaryota</taxon>
        <taxon>Metazoa</taxon>
        <taxon>Chordata</taxon>
        <taxon>Craniata</taxon>
        <taxon>Vertebrata</taxon>
        <taxon>Euteleostomi</taxon>
        <taxon>Mammalia</taxon>
        <taxon>Eutheria</taxon>
        <taxon>Euarchontoglires</taxon>
        <taxon>Primates</taxon>
        <taxon>Haplorrhini</taxon>
        <taxon>Platyrrhini</taxon>
        <taxon>Aotidae</taxon>
        <taxon>Aotus</taxon>
    </lineage>
</organism>
<dbReference type="Gene3D" id="3.30.930.10">
    <property type="entry name" value="Bira Bifunctional Protein, Domain 2"/>
    <property type="match status" value="1"/>
</dbReference>
<evidence type="ECO:0000256" key="7">
    <source>
        <dbReference type="ARBA" id="ARBA00023146"/>
    </source>
</evidence>
<dbReference type="SUPFAM" id="SSF81271">
    <property type="entry name" value="TGS-like"/>
    <property type="match status" value="1"/>
</dbReference>
<evidence type="ECO:0000256" key="13">
    <source>
        <dbReference type="SAM" id="MobiDB-lite"/>
    </source>
</evidence>
<dbReference type="SUPFAM" id="SSF52954">
    <property type="entry name" value="Class II aaRS ABD-related"/>
    <property type="match status" value="1"/>
</dbReference>
<reference evidence="16" key="2">
    <citation type="submission" date="2025-09" db="UniProtKB">
        <authorList>
            <consortium name="Ensembl"/>
        </authorList>
    </citation>
    <scope>IDENTIFICATION</scope>
</reference>
<dbReference type="InterPro" id="IPR006195">
    <property type="entry name" value="aa-tRNA-synth_II"/>
</dbReference>
<dbReference type="CDD" id="cd01667">
    <property type="entry name" value="TGS_ThrRS"/>
    <property type="match status" value="1"/>
</dbReference>
<evidence type="ECO:0000313" key="17">
    <source>
        <dbReference type="Proteomes" id="UP000233020"/>
    </source>
</evidence>
<dbReference type="InterPro" id="IPR018163">
    <property type="entry name" value="Thr/Ala-tRNA-synth_IIc_edit"/>
</dbReference>
<dbReference type="GO" id="GO:0005739">
    <property type="term" value="C:mitochondrion"/>
    <property type="evidence" value="ECO:0007669"/>
    <property type="project" value="TreeGrafter"/>
</dbReference>
<dbReference type="InterPro" id="IPR004095">
    <property type="entry name" value="TGS"/>
</dbReference>
<dbReference type="PANTHER" id="PTHR11451">
    <property type="entry name" value="THREONINE-TRNA LIGASE"/>
    <property type="match status" value="1"/>
</dbReference>
<evidence type="ECO:0000256" key="10">
    <source>
        <dbReference type="ARBA" id="ARBA00058633"/>
    </source>
</evidence>
<feature type="region of interest" description="Disordered" evidence="13">
    <location>
        <begin position="295"/>
        <end position="318"/>
    </location>
</feature>
<dbReference type="FunFam" id="3.40.50.800:FF:000003">
    <property type="entry name" value="Threonine--tRNA ligase 2, cytoplasmic"/>
    <property type="match status" value="1"/>
</dbReference>
<dbReference type="PANTHER" id="PTHR11451:SF27">
    <property type="entry name" value="THREONINE--TRNA LIGASE, MITOCHONDRIAL"/>
    <property type="match status" value="1"/>
</dbReference>
<dbReference type="NCBIfam" id="TIGR00418">
    <property type="entry name" value="thrS"/>
    <property type="match status" value="1"/>
</dbReference>
<dbReference type="InterPro" id="IPR012675">
    <property type="entry name" value="Beta-grasp_dom_sf"/>
</dbReference>
<evidence type="ECO:0000256" key="11">
    <source>
        <dbReference type="ARBA" id="ARBA00073724"/>
    </source>
</evidence>
<proteinExistence type="inferred from homology"/>
<dbReference type="FunFam" id="3.10.20.30:FF:000028">
    <property type="entry name" value="threonine--tRNA ligase, mitochondrial isoform X3"/>
    <property type="match status" value="1"/>
</dbReference>
<sequence length="636" mass="71670">MGMYQRWQRLRLQGLQAYGLHTAVVSTPPHWLAERLGLFEELWAAQVKRLASMAQKEPRTIKISLPGGQKVDAVAWNTTPYQLARQISSTLADTAVAAQVNGELYDLERPLETDSDLRFLTFDSPEGKAVFWHSSTHVLGAAAEQFLGAVLCQGPSTENGFYHDFFLGKERTVRGSELPVLERICQELTAAAQPFRRLEASRDQLRQLFKDNPFKLHLIEERVTGPTATVYGCGTLVDLCRGPHLRHTGQIGGLKLLSAEYAHRGFFEVKTPTLFSTKLWEQSGHWEHYQEDMFAVQPPGSDRPASSQSDDSTRHSTDTLALKPMNCPAHCLMFAHRPRSWRELPLRLADFGALHRAEASGGLCGLTRLRCFQQDDAHIFCRTDQLEAEIQSCLDFLRSVYAVLGFSFHLALSTRPSGFLGDPCLWDQAEQVLQQALKEFGEPWDLNSGDGAFYGPKIDVHLHDALGRPHQCGTIQLDFQLPLRFDLQYKGQAGALERPVLIHRAVLGSVERLLGVLAESCKGKWPLWLSPFQVVVIPVGTEQEEYARETQQSLQAAGLVCDLDADSRLTLSRRIRRAQLAHYNFQFVVGRKEQSKRTVNIRTRDNRLLGEWSLPEAVQRLVELQNTRVPNAEEIF</sequence>
<dbReference type="Pfam" id="PF03129">
    <property type="entry name" value="HGTP_anticodon"/>
    <property type="match status" value="1"/>
</dbReference>
<feature type="domain" description="TGS" evidence="15">
    <location>
        <begin position="55"/>
        <end position="121"/>
    </location>
</feature>
<keyword evidence="4" id="KW-0547">Nucleotide-binding</keyword>
<dbReference type="InterPro" id="IPR004154">
    <property type="entry name" value="Anticodon-bd"/>
</dbReference>
<dbReference type="SUPFAM" id="SSF55186">
    <property type="entry name" value="ThrRS/AlaRS common domain"/>
    <property type="match status" value="1"/>
</dbReference>
<keyword evidence="6" id="KW-0648">Protein biosynthesis</keyword>
<dbReference type="Pfam" id="PF02824">
    <property type="entry name" value="TGS"/>
    <property type="match status" value="1"/>
</dbReference>
<evidence type="ECO:0000256" key="1">
    <source>
        <dbReference type="ARBA" id="ARBA00008226"/>
    </source>
</evidence>
<evidence type="ECO:0000256" key="6">
    <source>
        <dbReference type="ARBA" id="ARBA00022917"/>
    </source>
</evidence>
<dbReference type="Gene3D" id="3.10.20.30">
    <property type="match status" value="1"/>
</dbReference>